<dbReference type="InterPro" id="IPR015202">
    <property type="entry name" value="GO-like_E_set"/>
</dbReference>
<evidence type="ECO:0000313" key="4">
    <source>
        <dbReference type="Proteomes" id="UP000428333"/>
    </source>
</evidence>
<proteinExistence type="predicted"/>
<dbReference type="InterPro" id="IPR009880">
    <property type="entry name" value="Glyoxal_oxidase_N"/>
</dbReference>
<dbReference type="Pfam" id="PF09118">
    <property type="entry name" value="GO-like_E_set"/>
    <property type="match status" value="1"/>
</dbReference>
<dbReference type="Pfam" id="PF07250">
    <property type="entry name" value="Glyoxal_oxid_N"/>
    <property type="match status" value="1"/>
</dbReference>
<dbReference type="SUPFAM" id="SSF81296">
    <property type="entry name" value="E set domains"/>
    <property type="match status" value="1"/>
</dbReference>
<dbReference type="EMBL" id="QEFC01003485">
    <property type="protein sequence ID" value="KAE9447756.1"/>
    <property type="molecule type" value="Genomic_DNA"/>
</dbReference>
<dbReference type="AlphaFoldDB" id="A0A6A4KHX1"/>
<dbReference type="InterPro" id="IPR013783">
    <property type="entry name" value="Ig-like_fold"/>
</dbReference>
<evidence type="ECO:0000259" key="2">
    <source>
        <dbReference type="Pfam" id="PF09118"/>
    </source>
</evidence>
<dbReference type="PANTHER" id="PTHR32208">
    <property type="entry name" value="SECRETED PROTEIN-RELATED"/>
    <property type="match status" value="1"/>
</dbReference>
<feature type="non-terminal residue" evidence="3">
    <location>
        <position position="1"/>
    </location>
</feature>
<keyword evidence="4" id="KW-1185">Reference proteome</keyword>
<feature type="domain" description="Glyoxal oxidase N-terminal" evidence="1">
    <location>
        <begin position="1"/>
        <end position="44"/>
    </location>
</feature>
<gene>
    <name evidence="3" type="ORF">C3L33_20346</name>
</gene>
<protein>
    <submittedName>
        <fullName evidence="3">Uncharacterized protein</fullName>
    </submittedName>
</protein>
<feature type="domain" description="Galactose oxidase-like Early set" evidence="2">
    <location>
        <begin position="53"/>
        <end position="157"/>
    </location>
</feature>
<dbReference type="InterPro" id="IPR037293">
    <property type="entry name" value="Gal_Oxidase_central_sf"/>
</dbReference>
<accession>A0A6A4KHX1</accession>
<dbReference type="Gene3D" id="2.60.40.10">
    <property type="entry name" value="Immunoglobulins"/>
    <property type="match status" value="1"/>
</dbReference>
<dbReference type="OrthoDB" id="2019572at2759"/>
<evidence type="ECO:0000259" key="1">
    <source>
        <dbReference type="Pfam" id="PF07250"/>
    </source>
</evidence>
<dbReference type="Proteomes" id="UP000428333">
    <property type="component" value="Linkage Group LG12"/>
</dbReference>
<dbReference type="Gene3D" id="2.130.10.80">
    <property type="entry name" value="Galactose oxidase/kelch, beta-propeller"/>
    <property type="match status" value="1"/>
</dbReference>
<comment type="caution">
    <text evidence="3">The sequence shown here is derived from an EMBL/GenBank/DDBJ whole genome shotgun (WGS) entry which is preliminary data.</text>
</comment>
<reference evidence="3 4" key="1">
    <citation type="journal article" date="2019" name="Genome Biol. Evol.">
        <title>The Rhododendron genome and chromosomal organization provide insight into shared whole-genome duplications across the heath family (Ericaceae).</title>
        <authorList>
            <person name="Soza V.L."/>
            <person name="Lindsley D."/>
            <person name="Waalkes A."/>
            <person name="Ramage E."/>
            <person name="Patwardhan R.P."/>
            <person name="Burton J.N."/>
            <person name="Adey A."/>
            <person name="Kumar A."/>
            <person name="Qiu R."/>
            <person name="Shendure J."/>
            <person name="Hall B."/>
        </authorList>
    </citation>
    <scope>NUCLEOTIDE SEQUENCE [LARGE SCALE GENOMIC DNA]</scope>
    <source>
        <strain evidence="3">RSF 1966-606</strain>
    </source>
</reference>
<dbReference type="CDD" id="cd02851">
    <property type="entry name" value="E_set_GO_C"/>
    <property type="match status" value="1"/>
</dbReference>
<dbReference type="InterPro" id="IPR014756">
    <property type="entry name" value="Ig_E-set"/>
</dbReference>
<sequence length="158" mass="17462">MYHSTANLLPDGRILVAGSNTHWAYTWVQPFPTELRIEAFSPDYLSADNSDVRPVIVQAPKSVLYGSTLYNVYVTVPSTTTGNWEVNFASAPYSTHSFSQGQRLVKMNIARPVVLESTGEYRIVFQAPPSAEVAPPGYYMMYVVNQGVPSVAVWVPIS</sequence>
<dbReference type="PANTHER" id="PTHR32208:SF21">
    <property type="entry name" value="LOW QUALITY PROTEIN: ALDEHYDE OXIDASE GLOX-LIKE"/>
    <property type="match status" value="1"/>
</dbReference>
<evidence type="ECO:0000313" key="3">
    <source>
        <dbReference type="EMBL" id="KAE9447756.1"/>
    </source>
</evidence>
<organism evidence="3 4">
    <name type="scientific">Rhododendron williamsianum</name>
    <dbReference type="NCBI Taxonomy" id="262921"/>
    <lineage>
        <taxon>Eukaryota</taxon>
        <taxon>Viridiplantae</taxon>
        <taxon>Streptophyta</taxon>
        <taxon>Embryophyta</taxon>
        <taxon>Tracheophyta</taxon>
        <taxon>Spermatophyta</taxon>
        <taxon>Magnoliopsida</taxon>
        <taxon>eudicotyledons</taxon>
        <taxon>Gunneridae</taxon>
        <taxon>Pentapetalae</taxon>
        <taxon>asterids</taxon>
        <taxon>Ericales</taxon>
        <taxon>Ericaceae</taxon>
        <taxon>Ericoideae</taxon>
        <taxon>Rhodoreae</taxon>
        <taxon>Rhododendron</taxon>
    </lineage>
</organism>
<name>A0A6A4KHX1_9ERIC</name>